<name>A0A084G7P7_PSEDA</name>
<dbReference type="Gene3D" id="2.60.270.20">
    <property type="entry name" value="Cytolysin/lectin"/>
    <property type="match status" value="1"/>
</dbReference>
<dbReference type="KEGG" id="sapo:SAPIO_CDS4819"/>
<dbReference type="EMBL" id="JOWA01000094">
    <property type="protein sequence ID" value="KEZ43359.1"/>
    <property type="molecule type" value="Genomic_DNA"/>
</dbReference>
<protein>
    <submittedName>
        <fullName evidence="1">Uncharacterized protein</fullName>
    </submittedName>
</protein>
<comment type="caution">
    <text evidence="1">The sequence shown here is derived from an EMBL/GenBank/DDBJ whole genome shotgun (WGS) entry which is preliminary data.</text>
</comment>
<dbReference type="OrthoDB" id="5025471at2759"/>
<dbReference type="HOGENOM" id="CLU_144928_0_0_1"/>
<dbReference type="RefSeq" id="XP_016643158.1">
    <property type="nucleotide sequence ID" value="XM_016787279.1"/>
</dbReference>
<dbReference type="InterPro" id="IPR015926">
    <property type="entry name" value="Cytolysin/lectin"/>
</dbReference>
<evidence type="ECO:0000313" key="1">
    <source>
        <dbReference type="EMBL" id="KEZ43359.1"/>
    </source>
</evidence>
<proteinExistence type="predicted"/>
<reference evidence="1 2" key="1">
    <citation type="journal article" date="2014" name="Genome Announc.">
        <title>Draft genome sequence of the pathogenic fungus Scedosporium apiospermum.</title>
        <authorList>
            <person name="Vandeputte P."/>
            <person name="Ghamrawi S."/>
            <person name="Rechenmann M."/>
            <person name="Iltis A."/>
            <person name="Giraud S."/>
            <person name="Fleury M."/>
            <person name="Thornton C."/>
            <person name="Delhaes L."/>
            <person name="Meyer W."/>
            <person name="Papon N."/>
            <person name="Bouchara J.P."/>
        </authorList>
    </citation>
    <scope>NUCLEOTIDE SEQUENCE [LARGE SCALE GENOMIC DNA]</scope>
    <source>
        <strain evidence="1 2">IHEM 14462</strain>
    </source>
</reference>
<gene>
    <name evidence="1" type="ORF">SAPIO_CDS4819</name>
</gene>
<dbReference type="SUPFAM" id="SSF63724">
    <property type="entry name" value="Cytolysin/lectin"/>
    <property type="match status" value="1"/>
</dbReference>
<dbReference type="VEuPathDB" id="FungiDB:SAPIO_CDS4819"/>
<organism evidence="1 2">
    <name type="scientific">Pseudallescheria apiosperma</name>
    <name type="common">Scedosporium apiospermum</name>
    <dbReference type="NCBI Taxonomy" id="563466"/>
    <lineage>
        <taxon>Eukaryota</taxon>
        <taxon>Fungi</taxon>
        <taxon>Dikarya</taxon>
        <taxon>Ascomycota</taxon>
        <taxon>Pezizomycotina</taxon>
        <taxon>Sordariomycetes</taxon>
        <taxon>Hypocreomycetidae</taxon>
        <taxon>Microascales</taxon>
        <taxon>Microascaceae</taxon>
        <taxon>Scedosporium</taxon>
    </lineage>
</organism>
<dbReference type="Proteomes" id="UP000028545">
    <property type="component" value="Unassembled WGS sequence"/>
</dbReference>
<dbReference type="AlphaFoldDB" id="A0A084G7P7"/>
<keyword evidence="2" id="KW-1185">Reference proteome</keyword>
<dbReference type="GeneID" id="27723891"/>
<evidence type="ECO:0000313" key="2">
    <source>
        <dbReference type="Proteomes" id="UP000028545"/>
    </source>
</evidence>
<dbReference type="OMA" id="DSAGHIM"/>
<accession>A0A084G7P7</accession>
<sequence>MSAVGLAGGDAALLFGSRNQIDFVVDNETDYELKAESTVFADWGDFSRYPSTVHPLSEGCGGHVMSSHSPFTGSAGMVGYKISTSSGSLWLRFLGSNPYLSVRSNWAYVDIFTWDKSIDQDSYNDLYNKE</sequence>